<proteinExistence type="predicted"/>
<dbReference type="EMBL" id="CP000108">
    <property type="protein sequence ID" value="ABB28798.1"/>
    <property type="molecule type" value="Genomic_DNA"/>
</dbReference>
<protein>
    <submittedName>
        <fullName evidence="3">Uncharacterized protein</fullName>
    </submittedName>
</protein>
<organism evidence="3">
    <name type="scientific">Chlorobium chlorochromatii (strain CaD3)</name>
    <dbReference type="NCBI Taxonomy" id="340177"/>
    <lineage>
        <taxon>Bacteria</taxon>
        <taxon>Pseudomonadati</taxon>
        <taxon>Chlorobiota</taxon>
        <taxon>Chlorobiia</taxon>
        <taxon>Chlorobiales</taxon>
        <taxon>Chlorobiaceae</taxon>
        <taxon>Chlorobium/Pelodictyon group</taxon>
        <taxon>Chlorobium</taxon>
    </lineage>
</organism>
<feature type="region of interest" description="Disordered" evidence="2">
    <location>
        <begin position="53"/>
        <end position="75"/>
    </location>
</feature>
<dbReference type="OrthoDB" id="595222at2"/>
<evidence type="ECO:0000256" key="1">
    <source>
        <dbReference type="SAM" id="Coils"/>
    </source>
</evidence>
<accession>Q3AQC7</accession>
<name>Q3AQC7_CHLCH</name>
<dbReference type="HOGENOM" id="CLU_2286462_0_0_10"/>
<evidence type="ECO:0000313" key="3">
    <source>
        <dbReference type="EMBL" id="ABB28798.1"/>
    </source>
</evidence>
<sequence>MQDSDGQNIRVELSLLEKNIEQLVLQLTDCRKENEALRSELASLQNILRSCKLPGSGSAQSPTDGSMSEGALSGSEKMQFKQRLVLLLQKIEMELRNSQPL</sequence>
<keyword evidence="1" id="KW-0175">Coiled coil</keyword>
<feature type="coiled-coil region" evidence="1">
    <location>
        <begin position="13"/>
        <end position="47"/>
    </location>
</feature>
<feature type="compositionally biased region" description="Polar residues" evidence="2">
    <location>
        <begin position="57"/>
        <end position="66"/>
    </location>
</feature>
<dbReference type="STRING" id="340177.Cag_1543"/>
<gene>
    <name evidence="3" type="ordered locus">Cag_1543</name>
</gene>
<evidence type="ECO:0000256" key="2">
    <source>
        <dbReference type="SAM" id="MobiDB-lite"/>
    </source>
</evidence>
<reference evidence="3" key="1">
    <citation type="submission" date="2005-08" db="EMBL/GenBank/DDBJ databases">
        <title>Complete sequence of Chlorobium chlorochromatii CaD3.</title>
        <authorList>
            <person name="Copeland A."/>
            <person name="Lucas S."/>
            <person name="Lapidus A."/>
            <person name="Barry K."/>
            <person name="Detter J.C."/>
            <person name="Glavina T."/>
            <person name="Hammon N."/>
            <person name="Israni S."/>
            <person name="Pitluck S."/>
            <person name="Bryant D."/>
            <person name="Schmutz J."/>
            <person name="Larimer F."/>
            <person name="Land M."/>
            <person name="Kyrpides N."/>
            <person name="Ivanova N."/>
            <person name="Richardson P."/>
        </authorList>
    </citation>
    <scope>NUCLEOTIDE SEQUENCE [LARGE SCALE GENOMIC DNA]</scope>
    <source>
        <strain evidence="3">CaD3</strain>
    </source>
</reference>
<dbReference type="AlphaFoldDB" id="Q3AQC7"/>
<dbReference type="KEGG" id="cch:Cag_1543"/>